<keyword evidence="4" id="KW-1000">Mitochondrion outer membrane</keyword>
<dbReference type="InterPro" id="IPR023392">
    <property type="entry name" value="Tom20_dom_sf"/>
</dbReference>
<organism evidence="8 9">
    <name type="scientific">Felis catus</name>
    <name type="common">Cat</name>
    <name type="synonym">Felis silvestris catus</name>
    <dbReference type="NCBI Taxonomy" id="9685"/>
    <lineage>
        <taxon>Eukaryota</taxon>
        <taxon>Metazoa</taxon>
        <taxon>Chordata</taxon>
        <taxon>Craniata</taxon>
        <taxon>Vertebrata</taxon>
        <taxon>Euteleostomi</taxon>
        <taxon>Mammalia</taxon>
        <taxon>Eutheria</taxon>
        <taxon>Laurasiatheria</taxon>
        <taxon>Carnivora</taxon>
        <taxon>Feliformia</taxon>
        <taxon>Felidae</taxon>
        <taxon>Felinae</taxon>
        <taxon>Felis</taxon>
    </lineage>
</organism>
<comment type="subcellular location">
    <subcellularLocation>
        <location evidence="1">Mitochondrion outer membrane</location>
        <topology evidence="1">Single-pass membrane protein</topology>
    </subcellularLocation>
</comment>
<dbReference type="InterPro" id="IPR022422">
    <property type="entry name" value="MAS20_rcpt_metazoan"/>
</dbReference>
<gene>
    <name evidence="8" type="primary">TOMM20L</name>
</gene>
<keyword evidence="6" id="KW-0496">Mitochondrion</keyword>
<dbReference type="Ensembl" id="ENSFCTT00005039712.1">
    <property type="protein sequence ID" value="ENSFCTP00005027970.1"/>
    <property type="gene ID" value="ENSFCTG00005013879.1"/>
</dbReference>
<evidence type="ECO:0000256" key="6">
    <source>
        <dbReference type="ARBA" id="ARBA00023128"/>
    </source>
</evidence>
<proteinExistence type="inferred from homology"/>
<evidence type="ECO:0000313" key="8">
    <source>
        <dbReference type="Ensembl" id="ENSFCTP00005027970.1"/>
    </source>
</evidence>
<reference evidence="8" key="2">
    <citation type="submission" date="2025-08" db="UniProtKB">
        <authorList>
            <consortium name="Ensembl"/>
        </authorList>
    </citation>
    <scope>IDENTIFICATION</scope>
    <source>
        <strain evidence="8">breed Abyssinian</strain>
    </source>
</reference>
<dbReference type="Gene3D" id="1.20.960.10">
    <property type="entry name" value="Mitochondrial outer membrane translocase complex, subunit Tom20 domain"/>
    <property type="match status" value="1"/>
</dbReference>
<evidence type="ECO:0000256" key="5">
    <source>
        <dbReference type="ARBA" id="ARBA00022989"/>
    </source>
</evidence>
<comment type="similarity">
    <text evidence="2">Belongs to the Tom20 family.</text>
</comment>
<dbReference type="SUPFAM" id="SSF47157">
    <property type="entry name" value="Mitochondrial import receptor subunit Tom20"/>
    <property type="match status" value="1"/>
</dbReference>
<reference evidence="8" key="3">
    <citation type="submission" date="2025-09" db="UniProtKB">
        <authorList>
            <consortium name="Ensembl"/>
        </authorList>
    </citation>
    <scope>IDENTIFICATION</scope>
    <source>
        <strain evidence="8">breed Abyssinian</strain>
    </source>
</reference>
<reference evidence="8 9" key="1">
    <citation type="submission" date="2021-02" db="EMBL/GenBank/DDBJ databases">
        <title>Safari Cat Assemblies.</title>
        <authorList>
            <person name="Bredemeyer K.R."/>
            <person name="Murphy W.J."/>
        </authorList>
    </citation>
    <scope>NUCLEOTIDE SEQUENCE [LARGE SCALE GENOMIC DNA]</scope>
</reference>
<dbReference type="PANTHER" id="PTHR12430">
    <property type="entry name" value="MITOCHONDRIAL IMPORT RECEPTOR SUBUNIT TOM20"/>
    <property type="match status" value="1"/>
</dbReference>
<evidence type="ECO:0000256" key="1">
    <source>
        <dbReference type="ARBA" id="ARBA00004572"/>
    </source>
</evidence>
<evidence type="ECO:0000256" key="4">
    <source>
        <dbReference type="ARBA" id="ARBA00022787"/>
    </source>
</evidence>
<evidence type="ECO:0000313" key="9">
    <source>
        <dbReference type="Proteomes" id="UP000823872"/>
    </source>
</evidence>
<keyword evidence="5" id="KW-1133">Transmembrane helix</keyword>
<accession>A0ABI7XZI4</accession>
<evidence type="ECO:0000256" key="2">
    <source>
        <dbReference type="ARBA" id="ARBA00005792"/>
    </source>
</evidence>
<dbReference type="PRINTS" id="PR00351">
    <property type="entry name" value="OM20RECEPTOR"/>
</dbReference>
<dbReference type="PANTHER" id="PTHR12430:SF1">
    <property type="entry name" value="TOMM20-LIKE PROTEIN 1"/>
    <property type="match status" value="1"/>
</dbReference>
<evidence type="ECO:0000256" key="7">
    <source>
        <dbReference type="ARBA" id="ARBA00023136"/>
    </source>
</evidence>
<dbReference type="Proteomes" id="UP000823872">
    <property type="component" value="Chromosome B3"/>
</dbReference>
<evidence type="ECO:0008006" key="10">
    <source>
        <dbReference type="Google" id="ProtNLM"/>
    </source>
</evidence>
<dbReference type="GeneTree" id="ENSGT00390000011698"/>
<name>A0ABI7XZI4_FELCA</name>
<evidence type="ECO:0000256" key="3">
    <source>
        <dbReference type="ARBA" id="ARBA00022692"/>
    </source>
</evidence>
<keyword evidence="9" id="KW-1185">Reference proteome</keyword>
<protein>
    <recommendedName>
        <fullName evidence="10">Translocase of outer mitochondrial membrane 20 like</fullName>
    </recommendedName>
</protein>
<keyword evidence="3" id="KW-0812">Transmembrane</keyword>
<sequence length="242" mass="28182">MPCVRTVLCLLAACGAVAFLGYCVYFDRKRRGDPAFRRRLRDKRRAQHQKAEGRGAQLWDPAKNEKLQELFLQEVQMGELWLSRGDHRLGVEHLGNALLVCGQPEELLKVFKHTLPPKVFEMLLHKIPLICQGIPSDESSFPSQQLLAMFHLKSSHQDSSIVVGQGVLLWLPGLHSAEYDIPEISWIFFVSFLNISVSNVLNRWSRNKKRRSKRQHRNINFFKQCMYFYINNQWVLFFSLNI</sequence>
<dbReference type="InterPro" id="IPR002056">
    <property type="entry name" value="MAS20"/>
</dbReference>
<keyword evidence="7" id="KW-0472">Membrane</keyword>
<dbReference type="Pfam" id="PF02064">
    <property type="entry name" value="MAS20"/>
    <property type="match status" value="1"/>
</dbReference>
<dbReference type="PRINTS" id="PR01989">
    <property type="entry name" value="EUOM20RECPTR"/>
</dbReference>